<protein>
    <submittedName>
        <fullName evidence="2">Uncharacterized protein</fullName>
    </submittedName>
</protein>
<proteinExistence type="predicted"/>
<dbReference type="EMBL" id="CP031188">
    <property type="protein sequence ID" value="AXG72949.1"/>
    <property type="molecule type" value="Genomic_DNA"/>
</dbReference>
<reference evidence="2 3" key="1">
    <citation type="submission" date="2018-07" db="EMBL/GenBank/DDBJ databases">
        <title>Complete genome sequence of Flavobacterium arcticum type strain SM1502T.</title>
        <authorList>
            <person name="Li Y."/>
            <person name="Li D.-D."/>
        </authorList>
    </citation>
    <scope>NUCLEOTIDE SEQUENCE [LARGE SCALE GENOMIC DNA]</scope>
    <source>
        <strain evidence="2 3">SM1502</strain>
    </source>
</reference>
<dbReference type="AlphaFoldDB" id="A0A345H8N9"/>
<feature type="region of interest" description="Disordered" evidence="1">
    <location>
        <begin position="233"/>
        <end position="255"/>
    </location>
</feature>
<keyword evidence="3" id="KW-1185">Reference proteome</keyword>
<evidence type="ECO:0000313" key="2">
    <source>
        <dbReference type="EMBL" id="AXG72949.1"/>
    </source>
</evidence>
<sequence>MSVVRYRPNNLPVAHEHGLGLFKKWRKWAKKAVSAVGGFIADQIEARIPFLGKIIADELIRPAVGRILLAIDTSYQQLNAPLSIGDDEDLSAADKAILDAWVETKYKPFIDKLIKDIAAAKNLSGNAAKLIALNEVLNKINAIQDHYEKVKISGVSDDAQEGVQDLLYDTMKFINDTVIAVIKEVGIDAEPVQVTFPMNSYSYSPLFTSSPVAMVTVLNYRIKGTGTSPVFTGGTLDPTKTSVPTTKYPTQTTGDTVKQTLTDDTTTTDVLPTTNDTTENKSNTATVIGIIGLASLGLYAATRKPKKRKASN</sequence>
<feature type="compositionally biased region" description="Polar residues" evidence="1">
    <location>
        <begin position="238"/>
        <end position="254"/>
    </location>
</feature>
<dbReference type="KEGG" id="fat:DVK85_01355"/>
<accession>A0A345H8N9</accession>
<name>A0A345H8N9_9FLAO</name>
<organism evidence="2 3">
    <name type="scientific">Flavobacterium arcticum</name>
    <dbReference type="NCBI Taxonomy" id="1784713"/>
    <lineage>
        <taxon>Bacteria</taxon>
        <taxon>Pseudomonadati</taxon>
        <taxon>Bacteroidota</taxon>
        <taxon>Flavobacteriia</taxon>
        <taxon>Flavobacteriales</taxon>
        <taxon>Flavobacteriaceae</taxon>
        <taxon>Flavobacterium</taxon>
    </lineage>
</organism>
<evidence type="ECO:0000256" key="1">
    <source>
        <dbReference type="SAM" id="MobiDB-lite"/>
    </source>
</evidence>
<dbReference type="RefSeq" id="WP_114676712.1">
    <property type="nucleotide sequence ID" value="NZ_CP031188.1"/>
</dbReference>
<dbReference type="OrthoDB" id="1380107at2"/>
<dbReference type="Proteomes" id="UP000253951">
    <property type="component" value="Chromosome"/>
</dbReference>
<gene>
    <name evidence="2" type="ORF">DVK85_01355</name>
</gene>
<evidence type="ECO:0000313" key="3">
    <source>
        <dbReference type="Proteomes" id="UP000253951"/>
    </source>
</evidence>